<protein>
    <submittedName>
        <fullName evidence="2">Uncharacterized protein</fullName>
    </submittedName>
</protein>
<comment type="caution">
    <text evidence="2">The sequence shown here is derived from an EMBL/GenBank/DDBJ whole genome shotgun (WGS) entry which is preliminary data.</text>
</comment>
<keyword evidence="3" id="KW-1185">Reference proteome</keyword>
<feature type="compositionally biased region" description="Low complexity" evidence="1">
    <location>
        <begin position="76"/>
        <end position="85"/>
    </location>
</feature>
<sequence length="240" mass="26735">MAEKQHWRQEHAKPHCDGRRDLNLVGSAISSNGPNQKCFEAKEVRKYPDFDDKRLTNDIRNHPSADAQSQRQAKHTAQSSTSSTASERETLGQQRGLETPTFFAGTTAYTQYGVTETFRPEPQRPSANKLSPYESTIKHRDLAGGDSQAFGASSIQNEPRTASLEEAFACPYHRSILQERPANPRSGQALSPMDRYLAEGPSERYAILHRPEAGNVSTYNGCRCLEIMQSINDTNGHAQK</sequence>
<organism evidence="2 3">
    <name type="scientific">Alectoria fallacina</name>
    <dbReference type="NCBI Taxonomy" id="1903189"/>
    <lineage>
        <taxon>Eukaryota</taxon>
        <taxon>Fungi</taxon>
        <taxon>Dikarya</taxon>
        <taxon>Ascomycota</taxon>
        <taxon>Pezizomycotina</taxon>
        <taxon>Lecanoromycetes</taxon>
        <taxon>OSLEUM clade</taxon>
        <taxon>Lecanoromycetidae</taxon>
        <taxon>Lecanorales</taxon>
        <taxon>Lecanorineae</taxon>
        <taxon>Parmeliaceae</taxon>
        <taxon>Alectoria</taxon>
    </lineage>
</organism>
<feature type="compositionally biased region" description="Basic and acidic residues" evidence="1">
    <location>
        <begin position="39"/>
        <end position="63"/>
    </location>
</feature>
<dbReference type="EMBL" id="CAJPDR010000694">
    <property type="protein sequence ID" value="CAF9941866.1"/>
    <property type="molecule type" value="Genomic_DNA"/>
</dbReference>
<feature type="compositionally biased region" description="Basic and acidic residues" evidence="1">
    <location>
        <begin position="1"/>
        <end position="22"/>
    </location>
</feature>
<dbReference type="AlphaFoldDB" id="A0A8H3PI51"/>
<proteinExistence type="predicted"/>
<dbReference type="Proteomes" id="UP000664203">
    <property type="component" value="Unassembled WGS sequence"/>
</dbReference>
<feature type="region of interest" description="Disordered" evidence="1">
    <location>
        <begin position="1"/>
        <end position="104"/>
    </location>
</feature>
<dbReference type="OrthoDB" id="5379496at2759"/>
<evidence type="ECO:0000313" key="3">
    <source>
        <dbReference type="Proteomes" id="UP000664203"/>
    </source>
</evidence>
<reference evidence="2" key="1">
    <citation type="submission" date="2021-03" db="EMBL/GenBank/DDBJ databases">
        <authorList>
            <person name="Tagirdzhanova G."/>
        </authorList>
    </citation>
    <scope>NUCLEOTIDE SEQUENCE</scope>
</reference>
<name>A0A8H3PI51_9LECA</name>
<accession>A0A8H3PI51</accession>
<gene>
    <name evidence="2" type="ORF">ALECFALPRED_009363</name>
</gene>
<evidence type="ECO:0000256" key="1">
    <source>
        <dbReference type="SAM" id="MobiDB-lite"/>
    </source>
</evidence>
<evidence type="ECO:0000313" key="2">
    <source>
        <dbReference type="EMBL" id="CAF9941866.1"/>
    </source>
</evidence>